<dbReference type="Pfam" id="PF14492">
    <property type="entry name" value="EFG_III"/>
    <property type="match status" value="1"/>
</dbReference>
<evidence type="ECO:0000313" key="5">
    <source>
        <dbReference type="Proteomes" id="UP000228921"/>
    </source>
</evidence>
<dbReference type="NCBIfam" id="NF009381">
    <property type="entry name" value="PRK12740.1-5"/>
    <property type="match status" value="1"/>
</dbReference>
<dbReference type="Gene3D" id="3.30.70.240">
    <property type="match status" value="1"/>
</dbReference>
<dbReference type="InterPro" id="IPR020568">
    <property type="entry name" value="Ribosomal_Su5_D2-typ_SF"/>
</dbReference>
<dbReference type="Pfam" id="PF00009">
    <property type="entry name" value="GTP_EFTU"/>
    <property type="match status" value="1"/>
</dbReference>
<name>A0A2M8P407_9CHLR</name>
<dbReference type="AlphaFoldDB" id="A0A2M8P407"/>
<dbReference type="CDD" id="cd04088">
    <property type="entry name" value="EFG_mtEFG_II"/>
    <property type="match status" value="1"/>
</dbReference>
<dbReference type="Pfam" id="PF22042">
    <property type="entry name" value="EF-G_D2"/>
    <property type="match status" value="1"/>
</dbReference>
<dbReference type="Gene3D" id="3.30.230.10">
    <property type="match status" value="1"/>
</dbReference>
<dbReference type="NCBIfam" id="NF009891">
    <property type="entry name" value="PRK13351.1-1"/>
    <property type="match status" value="1"/>
</dbReference>
<dbReference type="Pfam" id="PF00679">
    <property type="entry name" value="EFG_C"/>
    <property type="match status" value="1"/>
</dbReference>
<reference evidence="4 5" key="1">
    <citation type="submission" date="2017-11" db="EMBL/GenBank/DDBJ databases">
        <title>Evolution of Phototrophy in the Chloroflexi Phylum Driven by Horizontal Gene Transfer.</title>
        <authorList>
            <person name="Ward L.M."/>
            <person name="Hemp J."/>
            <person name="Shih P.M."/>
            <person name="Mcglynn S.E."/>
            <person name="Fischer W."/>
        </authorList>
    </citation>
    <scope>NUCLEOTIDE SEQUENCE [LARGE SCALE GENOMIC DNA]</scope>
    <source>
        <strain evidence="4">CP2_2F</strain>
    </source>
</reference>
<dbReference type="InterPro" id="IPR035647">
    <property type="entry name" value="EFG_III/V"/>
</dbReference>
<gene>
    <name evidence="4" type="ORF">CUN51_01245</name>
</gene>
<dbReference type="Proteomes" id="UP000228921">
    <property type="component" value="Unassembled WGS sequence"/>
</dbReference>
<dbReference type="CDD" id="cd01434">
    <property type="entry name" value="EFG_mtEFG1_IV"/>
    <property type="match status" value="1"/>
</dbReference>
<dbReference type="PROSITE" id="PS51722">
    <property type="entry name" value="G_TR_2"/>
    <property type="match status" value="1"/>
</dbReference>
<dbReference type="NCBIfam" id="TIGR00231">
    <property type="entry name" value="small_GTP"/>
    <property type="match status" value="1"/>
</dbReference>
<dbReference type="FunFam" id="3.30.230.10:FF:000003">
    <property type="entry name" value="Elongation factor G"/>
    <property type="match status" value="1"/>
</dbReference>
<dbReference type="InterPro" id="IPR005225">
    <property type="entry name" value="Small_GTP-bd"/>
</dbReference>
<dbReference type="SMART" id="SM00889">
    <property type="entry name" value="EFG_IV"/>
    <property type="match status" value="1"/>
</dbReference>
<protein>
    <submittedName>
        <fullName evidence="4">Elongation factor G</fullName>
    </submittedName>
</protein>
<evidence type="ECO:0000259" key="3">
    <source>
        <dbReference type="PROSITE" id="PS51722"/>
    </source>
</evidence>
<dbReference type="SUPFAM" id="SSF54211">
    <property type="entry name" value="Ribosomal protein S5 domain 2-like"/>
    <property type="match status" value="1"/>
</dbReference>
<dbReference type="InterPro" id="IPR041095">
    <property type="entry name" value="EFG_II"/>
</dbReference>
<feature type="domain" description="Tr-type G" evidence="3">
    <location>
        <begin position="7"/>
        <end position="279"/>
    </location>
</feature>
<evidence type="ECO:0000256" key="1">
    <source>
        <dbReference type="ARBA" id="ARBA00022741"/>
    </source>
</evidence>
<dbReference type="CDD" id="cd03713">
    <property type="entry name" value="EFG_mtEFG_C"/>
    <property type="match status" value="1"/>
</dbReference>
<dbReference type="PANTHER" id="PTHR43261:SF6">
    <property type="entry name" value="ELONGATION FACTOR G-LIKE PROTEIN"/>
    <property type="match status" value="1"/>
</dbReference>
<dbReference type="InterPro" id="IPR000640">
    <property type="entry name" value="EFG_V-like"/>
</dbReference>
<dbReference type="GO" id="GO:0032790">
    <property type="term" value="P:ribosome disassembly"/>
    <property type="evidence" value="ECO:0007669"/>
    <property type="project" value="TreeGrafter"/>
</dbReference>
<dbReference type="InterPro" id="IPR027417">
    <property type="entry name" value="P-loop_NTPase"/>
</dbReference>
<dbReference type="GO" id="GO:0003746">
    <property type="term" value="F:translation elongation factor activity"/>
    <property type="evidence" value="ECO:0007669"/>
    <property type="project" value="UniProtKB-KW"/>
</dbReference>
<comment type="caution">
    <text evidence="4">The sequence shown here is derived from an EMBL/GenBank/DDBJ whole genome shotgun (WGS) entry which is preliminary data.</text>
</comment>
<organism evidence="4 5">
    <name type="scientific">Candidatus Thermofonsia Clade 1 bacterium</name>
    <dbReference type="NCBI Taxonomy" id="2364210"/>
    <lineage>
        <taxon>Bacteria</taxon>
        <taxon>Bacillati</taxon>
        <taxon>Chloroflexota</taxon>
        <taxon>Candidatus Thermofontia</taxon>
        <taxon>Candidatus Thermofonsia Clade 1</taxon>
    </lineage>
</organism>
<dbReference type="SUPFAM" id="SSF52540">
    <property type="entry name" value="P-loop containing nucleoside triphosphate hydrolases"/>
    <property type="match status" value="1"/>
</dbReference>
<keyword evidence="2" id="KW-0342">GTP-binding</keyword>
<accession>A0A2M8P407</accession>
<dbReference type="PANTHER" id="PTHR43261">
    <property type="entry name" value="TRANSLATION ELONGATION FACTOR G-RELATED"/>
    <property type="match status" value="1"/>
</dbReference>
<dbReference type="Gene3D" id="2.40.30.10">
    <property type="entry name" value="Translation factors"/>
    <property type="match status" value="1"/>
</dbReference>
<dbReference type="EMBL" id="PGTK01000001">
    <property type="protein sequence ID" value="PJF32282.1"/>
    <property type="molecule type" value="Genomic_DNA"/>
</dbReference>
<dbReference type="GO" id="GO:0005525">
    <property type="term" value="F:GTP binding"/>
    <property type="evidence" value="ECO:0007669"/>
    <property type="project" value="UniProtKB-KW"/>
</dbReference>
<dbReference type="CDD" id="cd16262">
    <property type="entry name" value="EFG_III"/>
    <property type="match status" value="1"/>
</dbReference>
<keyword evidence="4" id="KW-0648">Protein biosynthesis</keyword>
<evidence type="ECO:0000313" key="4">
    <source>
        <dbReference type="EMBL" id="PJF32282.1"/>
    </source>
</evidence>
<dbReference type="InterPro" id="IPR000795">
    <property type="entry name" value="T_Tr_GTP-bd_dom"/>
</dbReference>
<dbReference type="Gene3D" id="3.30.70.870">
    <property type="entry name" value="Elongation Factor G (Translational Gtpase), domain 3"/>
    <property type="match status" value="1"/>
</dbReference>
<dbReference type="InterPro" id="IPR014721">
    <property type="entry name" value="Ribsml_uS5_D2-typ_fold_subgr"/>
</dbReference>
<dbReference type="GO" id="GO:0003924">
    <property type="term" value="F:GTPase activity"/>
    <property type="evidence" value="ECO:0007669"/>
    <property type="project" value="InterPro"/>
</dbReference>
<keyword evidence="4" id="KW-0251">Elongation factor</keyword>
<dbReference type="InterPro" id="IPR009000">
    <property type="entry name" value="Transl_B-barrel_sf"/>
</dbReference>
<dbReference type="FunFam" id="3.30.70.240:FF:000001">
    <property type="entry name" value="Elongation factor G"/>
    <property type="match status" value="1"/>
</dbReference>
<proteinExistence type="predicted"/>
<keyword evidence="1" id="KW-0547">Nucleotide-binding</keyword>
<evidence type="ECO:0000256" key="2">
    <source>
        <dbReference type="ARBA" id="ARBA00023134"/>
    </source>
</evidence>
<dbReference type="Gene3D" id="3.40.50.300">
    <property type="entry name" value="P-loop containing nucleotide triphosphate hydrolases"/>
    <property type="match status" value="1"/>
</dbReference>
<dbReference type="InterPro" id="IPR035649">
    <property type="entry name" value="EFG_V"/>
</dbReference>
<dbReference type="SUPFAM" id="SSF50447">
    <property type="entry name" value="Translation proteins"/>
    <property type="match status" value="1"/>
</dbReference>
<dbReference type="SMART" id="SM00838">
    <property type="entry name" value="EFG_C"/>
    <property type="match status" value="1"/>
</dbReference>
<dbReference type="InterPro" id="IPR005517">
    <property type="entry name" value="Transl_elong_EFG/EF2_IV"/>
</dbReference>
<dbReference type="InterPro" id="IPR047872">
    <property type="entry name" value="EFG_IV"/>
</dbReference>
<dbReference type="SUPFAM" id="SSF54980">
    <property type="entry name" value="EF-G C-terminal domain-like"/>
    <property type="match status" value="2"/>
</dbReference>
<dbReference type="Pfam" id="PF03764">
    <property type="entry name" value="EFG_IV"/>
    <property type="match status" value="1"/>
</dbReference>
<dbReference type="InterPro" id="IPR053905">
    <property type="entry name" value="EF-G-like_DII"/>
</dbReference>
<dbReference type="InterPro" id="IPR009022">
    <property type="entry name" value="EFG_III"/>
</dbReference>
<sequence>MKEYTTEFIRNVALVGHQGAGKTSLTEALLFTAGNTTRMGKVADGTTVSDHDEEEKARQLSISTSLIPIEFQDHKINVLDTPGYTDFQGEVKNAVRVCDSVVVVVDAVNGPEVGTELAWQFADEFNQPILVVINKINRENASFARTLEALHVRFPEYKFIPVLLPIGEGSAFKGVINVLTQKAYYGTGAERSEPPAEMLPEIEKAHLALVEAAAEASNELVEKYFETQTLSFEEIRDGMRMAARDADLKTVPVLVASGELNIGTYPLLEALLVYVSPPSQRRVALQNKPDEEVQFLDRPQSDDKPPAAFVFKTVFDRYVGTLSYFRIFSGKLESGHTYFNAEKGQEERLGQLLVMRGKEQMPVPVLHSGDIGAVAKLSVTQTNDTLSTKEHPFVIRKPTYPDPIYSVALEPKTQADGTKMGTALTQLVQADPTLRWRQDPATKQVVLSGMGDIHIAVAVARAERMGVGLTTSVPKVPYRETITKVSTASYRHKKQTGGAGQFGEVHLRIEPLADSEFEYVNEVVGGAISQTFIPSIEKGIRSVMEQGVLAGCPIVNVKVAVVDGKMHPVDSKDIAFQIAGREAFKEAFLQAAPALQEPIMLVRVVVPEENMGDVISDLTSRRGRVLGMDTEKGRSVVTAYVPLAEMQRYSNDLRSMTGGRGVYTMTFDRYETVPSHIAQQVIAAYKAEQSQNA</sequence>